<dbReference type="Proteomes" id="UP000319257">
    <property type="component" value="Unassembled WGS sequence"/>
</dbReference>
<dbReference type="InParanoid" id="A0A507AZG8"/>
<dbReference type="InterPro" id="IPR000073">
    <property type="entry name" value="AB_hydrolase_1"/>
</dbReference>
<dbReference type="SUPFAM" id="SSF53474">
    <property type="entry name" value="alpha/beta-Hydrolases"/>
    <property type="match status" value="1"/>
</dbReference>
<dbReference type="EMBL" id="SKBQ01000039">
    <property type="protein sequence ID" value="TPX12917.1"/>
    <property type="molecule type" value="Genomic_DNA"/>
</dbReference>
<evidence type="ECO:0000259" key="1">
    <source>
        <dbReference type="Pfam" id="PF00561"/>
    </source>
</evidence>
<comment type="caution">
    <text evidence="2">The sequence shown here is derived from an EMBL/GenBank/DDBJ whole genome shotgun (WGS) entry which is preliminary data.</text>
</comment>
<reference evidence="2 3" key="1">
    <citation type="submission" date="2019-06" db="EMBL/GenBank/DDBJ databases">
        <title>Draft genome sequence of the filamentous fungus Phialemoniopsis curvata isolated from diesel fuel.</title>
        <authorList>
            <person name="Varaljay V.A."/>
            <person name="Lyon W.J."/>
            <person name="Crouch A.L."/>
            <person name="Drake C.E."/>
            <person name="Hollomon J.M."/>
            <person name="Nadeau L.J."/>
            <person name="Nunn H.S."/>
            <person name="Stevenson B.S."/>
            <person name="Bojanowski C.L."/>
            <person name="Crookes-Goodson W.J."/>
        </authorList>
    </citation>
    <scope>NUCLEOTIDE SEQUENCE [LARGE SCALE GENOMIC DNA]</scope>
    <source>
        <strain evidence="2 3">D216</strain>
    </source>
</reference>
<dbReference type="Gene3D" id="3.40.50.1820">
    <property type="entry name" value="alpha/beta hydrolase"/>
    <property type="match status" value="1"/>
</dbReference>
<evidence type="ECO:0000313" key="3">
    <source>
        <dbReference type="Proteomes" id="UP000319257"/>
    </source>
</evidence>
<dbReference type="PANTHER" id="PTHR43433">
    <property type="entry name" value="HYDROLASE, ALPHA/BETA FOLD FAMILY PROTEIN"/>
    <property type="match status" value="1"/>
</dbReference>
<dbReference type="PANTHER" id="PTHR43433:SF10">
    <property type="entry name" value="AB HYDROLASE-1 DOMAIN-CONTAINING PROTEIN"/>
    <property type="match status" value="1"/>
</dbReference>
<accession>A0A507AZG8</accession>
<dbReference type="AlphaFoldDB" id="A0A507AZG8"/>
<protein>
    <recommendedName>
        <fullName evidence="1">AB hydrolase-1 domain-containing protein</fullName>
    </recommendedName>
</protein>
<name>A0A507AZG8_9PEZI</name>
<sequence length="316" mass="35564">MSRLGTNLTCRLPDGRTLGYAEFGCPNGRPLMWFHGFPMSRLDGWAADRIARRRGIRVIAPDRPGFGLSTFQPSRRIVDWPADVKALADHIGIKRFAVLGLSGGGPYAVACAYALPEQTMTACGVLIGGPPWEAGPHYMPWFARLTSWASNYCPTVLQALSAMLIGSLRWIMTTGWATKKLDAFLERLSKERRETEAAERAAGNITDEPEPEISAADRRQRAMANWFGGFDQGSKAFVQEARLLSAPTWGFRLEDVEYDKVQIWHGAKDFNSPIEMMRYLAKRLQHADLHEYRDDNHFTMFERLDAVINALMHEDA</sequence>
<gene>
    <name evidence="2" type="ORF">E0L32_006797</name>
</gene>
<proteinExistence type="predicted"/>
<organism evidence="2 3">
    <name type="scientific">Thyridium curvatum</name>
    <dbReference type="NCBI Taxonomy" id="1093900"/>
    <lineage>
        <taxon>Eukaryota</taxon>
        <taxon>Fungi</taxon>
        <taxon>Dikarya</taxon>
        <taxon>Ascomycota</taxon>
        <taxon>Pezizomycotina</taxon>
        <taxon>Sordariomycetes</taxon>
        <taxon>Sordariomycetidae</taxon>
        <taxon>Thyridiales</taxon>
        <taxon>Thyridiaceae</taxon>
        <taxon>Thyridium</taxon>
    </lineage>
</organism>
<dbReference type="OrthoDB" id="294702at2759"/>
<dbReference type="Pfam" id="PF00561">
    <property type="entry name" value="Abhydrolase_1"/>
    <property type="match status" value="1"/>
</dbReference>
<dbReference type="GeneID" id="41974244"/>
<dbReference type="RefSeq" id="XP_030994628.1">
    <property type="nucleotide sequence ID" value="XM_031141470.1"/>
</dbReference>
<evidence type="ECO:0000313" key="2">
    <source>
        <dbReference type="EMBL" id="TPX12917.1"/>
    </source>
</evidence>
<keyword evidence="3" id="KW-1185">Reference proteome</keyword>
<feature type="domain" description="AB hydrolase-1" evidence="1">
    <location>
        <begin position="30"/>
        <end position="303"/>
    </location>
</feature>
<dbReference type="InterPro" id="IPR029058">
    <property type="entry name" value="AB_hydrolase_fold"/>
</dbReference>
<dbReference type="InterPro" id="IPR050471">
    <property type="entry name" value="AB_hydrolase"/>
</dbReference>
<dbReference type="STRING" id="1093900.A0A507AZG8"/>